<dbReference type="EMBL" id="JBHUKR010000011">
    <property type="protein sequence ID" value="MFD2419394.1"/>
    <property type="molecule type" value="Genomic_DNA"/>
</dbReference>
<dbReference type="InterPro" id="IPR008978">
    <property type="entry name" value="HSP20-like_chaperone"/>
</dbReference>
<name>A0ABW5FWI2_9PSEU</name>
<evidence type="ECO:0000259" key="3">
    <source>
        <dbReference type="PROSITE" id="PS01031"/>
    </source>
</evidence>
<dbReference type="CDD" id="cd06464">
    <property type="entry name" value="ACD_sHsps-like"/>
    <property type="match status" value="1"/>
</dbReference>
<dbReference type="PANTHER" id="PTHR11527">
    <property type="entry name" value="HEAT-SHOCK PROTEIN 20 FAMILY MEMBER"/>
    <property type="match status" value="1"/>
</dbReference>
<dbReference type="Pfam" id="PF00011">
    <property type="entry name" value="HSP20"/>
    <property type="match status" value="1"/>
</dbReference>
<gene>
    <name evidence="4" type="ORF">ACFSXZ_23975</name>
</gene>
<dbReference type="Proteomes" id="UP001597417">
    <property type="component" value="Unassembled WGS sequence"/>
</dbReference>
<sequence length="143" mass="16248">MASTKTVTRRPGTVVWDPFRDFDDLFGQLTRWTNSVTWAPQADVSETDERYLIELDLPGVRREDVTIDLTGDELAITGEIAEREREGVFHRRTRRTGRFSYRVTLPRDVDGGKVEATMADGVLTVRVPKTENAKPRRIAISAK</sequence>
<accession>A0ABW5FWI2</accession>
<organism evidence="4 5">
    <name type="scientific">Amycolatopsis pigmentata</name>
    <dbReference type="NCBI Taxonomy" id="450801"/>
    <lineage>
        <taxon>Bacteria</taxon>
        <taxon>Bacillati</taxon>
        <taxon>Actinomycetota</taxon>
        <taxon>Actinomycetes</taxon>
        <taxon>Pseudonocardiales</taxon>
        <taxon>Pseudonocardiaceae</taxon>
        <taxon>Amycolatopsis</taxon>
    </lineage>
</organism>
<evidence type="ECO:0000256" key="2">
    <source>
        <dbReference type="RuleBase" id="RU003616"/>
    </source>
</evidence>
<evidence type="ECO:0000313" key="4">
    <source>
        <dbReference type="EMBL" id="MFD2419394.1"/>
    </source>
</evidence>
<dbReference type="InterPro" id="IPR031107">
    <property type="entry name" value="Small_HSP"/>
</dbReference>
<comment type="caution">
    <text evidence="4">The sequence shown here is derived from an EMBL/GenBank/DDBJ whole genome shotgun (WGS) entry which is preliminary data.</text>
</comment>
<protein>
    <submittedName>
        <fullName evidence="4">Hsp20/alpha crystallin family protein</fullName>
    </submittedName>
</protein>
<dbReference type="PROSITE" id="PS01031">
    <property type="entry name" value="SHSP"/>
    <property type="match status" value="1"/>
</dbReference>
<evidence type="ECO:0000256" key="1">
    <source>
        <dbReference type="PROSITE-ProRule" id="PRU00285"/>
    </source>
</evidence>
<dbReference type="SUPFAM" id="SSF49764">
    <property type="entry name" value="HSP20-like chaperones"/>
    <property type="match status" value="1"/>
</dbReference>
<comment type="similarity">
    <text evidence="1 2">Belongs to the small heat shock protein (HSP20) family.</text>
</comment>
<dbReference type="InterPro" id="IPR002068">
    <property type="entry name" value="A-crystallin/Hsp20_dom"/>
</dbReference>
<reference evidence="5" key="1">
    <citation type="journal article" date="2019" name="Int. J. Syst. Evol. Microbiol.">
        <title>The Global Catalogue of Microorganisms (GCM) 10K type strain sequencing project: providing services to taxonomists for standard genome sequencing and annotation.</title>
        <authorList>
            <consortium name="The Broad Institute Genomics Platform"/>
            <consortium name="The Broad Institute Genome Sequencing Center for Infectious Disease"/>
            <person name="Wu L."/>
            <person name="Ma J."/>
        </authorList>
    </citation>
    <scope>NUCLEOTIDE SEQUENCE [LARGE SCALE GENOMIC DNA]</scope>
    <source>
        <strain evidence="5">CGMCC 4.7645</strain>
    </source>
</reference>
<dbReference type="Gene3D" id="2.60.40.790">
    <property type="match status" value="1"/>
</dbReference>
<keyword evidence="5" id="KW-1185">Reference proteome</keyword>
<feature type="domain" description="SHSP" evidence="3">
    <location>
        <begin position="33"/>
        <end position="143"/>
    </location>
</feature>
<dbReference type="RefSeq" id="WP_378267386.1">
    <property type="nucleotide sequence ID" value="NZ_JBHUKR010000011.1"/>
</dbReference>
<proteinExistence type="inferred from homology"/>
<evidence type="ECO:0000313" key="5">
    <source>
        <dbReference type="Proteomes" id="UP001597417"/>
    </source>
</evidence>